<organism evidence="4 5">
    <name type="scientific">Robiginitalea myxolifaciens</name>
    <dbReference type="NCBI Taxonomy" id="400055"/>
    <lineage>
        <taxon>Bacteria</taxon>
        <taxon>Pseudomonadati</taxon>
        <taxon>Bacteroidota</taxon>
        <taxon>Flavobacteriia</taxon>
        <taxon>Flavobacteriales</taxon>
        <taxon>Flavobacteriaceae</taxon>
        <taxon>Robiginitalea</taxon>
    </lineage>
</organism>
<proteinExistence type="predicted"/>
<protein>
    <submittedName>
        <fullName evidence="4">Sulfotransferase domain-containing protein</fullName>
    </submittedName>
</protein>
<dbReference type="SUPFAM" id="SSF52540">
    <property type="entry name" value="P-loop containing nucleoside triphosphate hydrolases"/>
    <property type="match status" value="1"/>
</dbReference>
<dbReference type="InterPro" id="IPR027417">
    <property type="entry name" value="P-loop_NTPase"/>
</dbReference>
<dbReference type="PANTHER" id="PTHR10605">
    <property type="entry name" value="HEPARAN SULFATE SULFOTRANSFERASE"/>
    <property type="match status" value="1"/>
</dbReference>
<dbReference type="EMBL" id="FOYQ01000001">
    <property type="protein sequence ID" value="SFR36419.1"/>
    <property type="molecule type" value="Genomic_DNA"/>
</dbReference>
<evidence type="ECO:0000256" key="2">
    <source>
        <dbReference type="ARBA" id="ARBA00023180"/>
    </source>
</evidence>
<dbReference type="PANTHER" id="PTHR10605:SF56">
    <property type="entry name" value="BIFUNCTIONAL HEPARAN SULFATE N-DEACETYLASE_N-SULFOTRANSFERASE"/>
    <property type="match status" value="1"/>
</dbReference>
<dbReference type="STRING" id="400055.SAMN04490243_1133"/>
<dbReference type="AlphaFoldDB" id="A0A1I6G2K8"/>
<name>A0A1I6G2K8_9FLAO</name>
<evidence type="ECO:0000259" key="3">
    <source>
        <dbReference type="Pfam" id="PF00685"/>
    </source>
</evidence>
<keyword evidence="2" id="KW-0325">Glycoprotein</keyword>
<accession>A0A1I6G2K8</accession>
<dbReference type="InterPro" id="IPR000863">
    <property type="entry name" value="Sulfotransferase_dom"/>
</dbReference>
<dbReference type="Pfam" id="PF00685">
    <property type="entry name" value="Sulfotransfer_1"/>
    <property type="match status" value="1"/>
</dbReference>
<dbReference type="RefSeq" id="WP_092981369.1">
    <property type="nucleotide sequence ID" value="NZ_FOYQ01000001.1"/>
</dbReference>
<dbReference type="OrthoDB" id="981508at2"/>
<dbReference type="Proteomes" id="UP000199534">
    <property type="component" value="Unassembled WGS sequence"/>
</dbReference>
<keyword evidence="1 4" id="KW-0808">Transferase</keyword>
<dbReference type="GO" id="GO:0008146">
    <property type="term" value="F:sulfotransferase activity"/>
    <property type="evidence" value="ECO:0007669"/>
    <property type="project" value="InterPro"/>
</dbReference>
<sequence>MMNRLHPNVFLIGVQKSATTSVYDWMAQHPDICGPVSMKDTPFFIDDKLYNKGVKFLEQVYRPEYRDQKVILNGSAHNIYFEHALKRMAEFQPDAKLILILRDPVERAFSAYKFAKKRNLEDMELEAAIADEPNRIAHPDLKIQSETTYVDHGLYHRQIQRLYQYFKPEQVRILLYEDIREQPETIMHDIYSFIGVDATFTPDYRKLNQTGSVRYTWIKNMVYNDSKWKQFLLKYIIDPILPYNLKYRLKLFFLRAMTGKAKNDSGQPDVLTHERANWLRSYFIEDIQNLETLIGRDLTAWKS</sequence>
<reference evidence="4 5" key="1">
    <citation type="submission" date="2016-10" db="EMBL/GenBank/DDBJ databases">
        <authorList>
            <person name="de Groot N.N."/>
        </authorList>
    </citation>
    <scope>NUCLEOTIDE SEQUENCE [LARGE SCALE GENOMIC DNA]</scope>
    <source>
        <strain evidence="4 5">DSM 21019</strain>
    </source>
</reference>
<dbReference type="InterPro" id="IPR037359">
    <property type="entry name" value="NST/OST"/>
</dbReference>
<evidence type="ECO:0000256" key="1">
    <source>
        <dbReference type="ARBA" id="ARBA00022679"/>
    </source>
</evidence>
<dbReference type="Gene3D" id="3.40.50.300">
    <property type="entry name" value="P-loop containing nucleotide triphosphate hydrolases"/>
    <property type="match status" value="1"/>
</dbReference>
<keyword evidence="5" id="KW-1185">Reference proteome</keyword>
<gene>
    <name evidence="4" type="ORF">SAMN04490243_1133</name>
</gene>
<evidence type="ECO:0000313" key="5">
    <source>
        <dbReference type="Proteomes" id="UP000199534"/>
    </source>
</evidence>
<evidence type="ECO:0000313" key="4">
    <source>
        <dbReference type="EMBL" id="SFR36419.1"/>
    </source>
</evidence>
<feature type="domain" description="Sulfotransferase" evidence="3">
    <location>
        <begin position="7"/>
        <end position="199"/>
    </location>
</feature>